<keyword evidence="1" id="KW-0677">Repeat</keyword>
<evidence type="ECO:0000313" key="3">
    <source>
        <dbReference type="EMBL" id="ABV37856.1"/>
    </source>
</evidence>
<dbReference type="KEGG" id="sse:Ssed_3252"/>
<evidence type="ECO:0000256" key="1">
    <source>
        <dbReference type="ARBA" id="ARBA00022737"/>
    </source>
</evidence>
<dbReference type="EMBL" id="CP000821">
    <property type="protein sequence ID" value="ABV37856.1"/>
    <property type="molecule type" value="Genomic_DNA"/>
</dbReference>
<dbReference type="eggNOG" id="COG0666">
    <property type="taxonomic scope" value="Bacteria"/>
</dbReference>
<dbReference type="HOGENOM" id="CLU_2048731_0_0_6"/>
<name>A8FYD3_SHESH</name>
<evidence type="ECO:0000313" key="4">
    <source>
        <dbReference type="Proteomes" id="UP000002015"/>
    </source>
</evidence>
<evidence type="ECO:0000256" key="2">
    <source>
        <dbReference type="ARBA" id="ARBA00023043"/>
    </source>
</evidence>
<dbReference type="InterPro" id="IPR036770">
    <property type="entry name" value="Ankyrin_rpt-contain_sf"/>
</dbReference>
<accession>A8FYD3</accession>
<reference evidence="3 4" key="1">
    <citation type="submission" date="2007-08" db="EMBL/GenBank/DDBJ databases">
        <title>Complete sequence of Shewanella sediminis HAW-EB3.</title>
        <authorList>
            <consortium name="US DOE Joint Genome Institute"/>
            <person name="Copeland A."/>
            <person name="Lucas S."/>
            <person name="Lapidus A."/>
            <person name="Barry K."/>
            <person name="Glavina del Rio T."/>
            <person name="Dalin E."/>
            <person name="Tice H."/>
            <person name="Pitluck S."/>
            <person name="Chertkov O."/>
            <person name="Brettin T."/>
            <person name="Bruce D."/>
            <person name="Detter J.C."/>
            <person name="Han C."/>
            <person name="Schmutz J."/>
            <person name="Larimer F."/>
            <person name="Land M."/>
            <person name="Hauser L."/>
            <person name="Kyrpides N."/>
            <person name="Kim E."/>
            <person name="Zhao J.-S."/>
            <person name="Richardson P."/>
        </authorList>
    </citation>
    <scope>NUCLEOTIDE SEQUENCE [LARGE SCALE GENOMIC DNA]</scope>
    <source>
        <strain evidence="3 4">HAW-EB3</strain>
    </source>
</reference>
<dbReference type="Gene3D" id="1.25.40.20">
    <property type="entry name" value="Ankyrin repeat-containing domain"/>
    <property type="match status" value="1"/>
</dbReference>
<protein>
    <submittedName>
        <fullName evidence="3">AnkB protein</fullName>
    </submittedName>
</protein>
<sequence>MNYFFAAARTGDIELLTHFIDAGFPIDQRNAQSYTALMVAAYNGQERATLSLLARGSNACLQDKRGNTAIMGALIKGEWSIMKHLYSQTCDAYLTNKSGMTLNEFALYWGQSERLQQMESSLQR</sequence>
<organism evidence="3 4">
    <name type="scientific">Shewanella sediminis (strain HAW-EB3)</name>
    <dbReference type="NCBI Taxonomy" id="425104"/>
    <lineage>
        <taxon>Bacteria</taxon>
        <taxon>Pseudomonadati</taxon>
        <taxon>Pseudomonadota</taxon>
        <taxon>Gammaproteobacteria</taxon>
        <taxon>Alteromonadales</taxon>
        <taxon>Shewanellaceae</taxon>
        <taxon>Shewanella</taxon>
    </lineage>
</organism>
<keyword evidence="4" id="KW-1185">Reference proteome</keyword>
<gene>
    <name evidence="3" type="ordered locus">Ssed_3252</name>
</gene>
<dbReference type="InterPro" id="IPR050776">
    <property type="entry name" value="Ank_Repeat/CDKN_Inhibitor"/>
</dbReference>
<dbReference type="Proteomes" id="UP000002015">
    <property type="component" value="Chromosome"/>
</dbReference>
<dbReference type="SUPFAM" id="SSF48403">
    <property type="entry name" value="Ankyrin repeat"/>
    <property type="match status" value="1"/>
</dbReference>
<dbReference type="InterPro" id="IPR002110">
    <property type="entry name" value="Ankyrin_rpt"/>
</dbReference>
<dbReference type="STRING" id="425104.Ssed_3252"/>
<dbReference type="PANTHER" id="PTHR24201">
    <property type="entry name" value="ANK_REP_REGION DOMAIN-CONTAINING PROTEIN"/>
    <property type="match status" value="1"/>
</dbReference>
<keyword evidence="2" id="KW-0040">ANK repeat</keyword>
<dbReference type="Pfam" id="PF12796">
    <property type="entry name" value="Ank_2"/>
    <property type="match status" value="1"/>
</dbReference>
<proteinExistence type="predicted"/>
<dbReference type="AlphaFoldDB" id="A8FYD3"/>